<protein>
    <recommendedName>
        <fullName evidence="5">Lipoprotein</fullName>
    </recommendedName>
</protein>
<keyword evidence="4" id="KW-1185">Reference proteome</keyword>
<comment type="caution">
    <text evidence="3">The sequence shown here is derived from an EMBL/GenBank/DDBJ whole genome shotgun (WGS) entry which is preliminary data.</text>
</comment>
<organism evidence="3 4">
    <name type="scientific">Actinospica acidithermotolerans</name>
    <dbReference type="NCBI Taxonomy" id="2828514"/>
    <lineage>
        <taxon>Bacteria</taxon>
        <taxon>Bacillati</taxon>
        <taxon>Actinomycetota</taxon>
        <taxon>Actinomycetes</taxon>
        <taxon>Catenulisporales</taxon>
        <taxon>Actinospicaceae</taxon>
        <taxon>Actinospica</taxon>
    </lineage>
</organism>
<feature type="chain" id="PRO_5039423967" description="Lipoprotein" evidence="2">
    <location>
        <begin position="25"/>
        <end position="275"/>
    </location>
</feature>
<name>A0A941EEY0_9ACTN</name>
<proteinExistence type="predicted"/>
<dbReference type="Proteomes" id="UP000676325">
    <property type="component" value="Unassembled WGS sequence"/>
</dbReference>
<dbReference type="RefSeq" id="WP_212522533.1">
    <property type="nucleotide sequence ID" value="NZ_JAGSOH010000243.1"/>
</dbReference>
<evidence type="ECO:0008006" key="5">
    <source>
        <dbReference type="Google" id="ProtNLM"/>
    </source>
</evidence>
<sequence length="275" mass="26939">MGTKPLRAVGGLAGVTLLTAAALAGCSNNGGLSASSGTRSGGAGSASAGTSAAAGPSASANSTATPSNGTGPGSSAAIPTAAWIPASAIPLYAHYHWSSPSRVAKSVKAPVLSAVQDCQVPLSSSDQAELGAFPAAQAELAPTTGATGGEDDWAAQETILATNDTDSGDVQGVYNLYTDLVADLAKCANTASGAKVTVALSQGAEYAATITVPTSTGSTMTWHEYLAAPYGYLVELSVYVAPYAGDKPGASWDGTSAATVLSSLQSGPCSVTNLC</sequence>
<feature type="signal peptide" evidence="2">
    <location>
        <begin position="1"/>
        <end position="24"/>
    </location>
</feature>
<reference evidence="3" key="1">
    <citation type="submission" date="2021-04" db="EMBL/GenBank/DDBJ databases">
        <title>Genome based classification of Actinospica acidithermotolerans sp. nov., an actinobacterium isolated from an Indonesian hot spring.</title>
        <authorList>
            <person name="Kusuma A.B."/>
            <person name="Putra K.E."/>
            <person name="Nafisah S."/>
            <person name="Loh J."/>
            <person name="Nouioui I."/>
            <person name="Goodfellow M."/>
        </authorList>
    </citation>
    <scope>NUCLEOTIDE SEQUENCE</scope>
    <source>
        <strain evidence="3">MGRD01-02</strain>
    </source>
</reference>
<dbReference type="AlphaFoldDB" id="A0A941EEY0"/>
<dbReference type="PROSITE" id="PS51257">
    <property type="entry name" value="PROKAR_LIPOPROTEIN"/>
    <property type="match status" value="1"/>
</dbReference>
<accession>A0A941EEY0</accession>
<evidence type="ECO:0000313" key="4">
    <source>
        <dbReference type="Proteomes" id="UP000676325"/>
    </source>
</evidence>
<evidence type="ECO:0000256" key="2">
    <source>
        <dbReference type="SAM" id="SignalP"/>
    </source>
</evidence>
<feature type="region of interest" description="Disordered" evidence="1">
    <location>
        <begin position="34"/>
        <end position="75"/>
    </location>
</feature>
<feature type="compositionally biased region" description="Low complexity" evidence="1">
    <location>
        <begin position="45"/>
        <end position="69"/>
    </location>
</feature>
<keyword evidence="2" id="KW-0732">Signal</keyword>
<evidence type="ECO:0000313" key="3">
    <source>
        <dbReference type="EMBL" id="MBR7831425.1"/>
    </source>
</evidence>
<evidence type="ECO:0000256" key="1">
    <source>
        <dbReference type="SAM" id="MobiDB-lite"/>
    </source>
</evidence>
<dbReference type="EMBL" id="JAGSOH010000243">
    <property type="protein sequence ID" value="MBR7831425.1"/>
    <property type="molecule type" value="Genomic_DNA"/>
</dbReference>
<gene>
    <name evidence="3" type="ORF">KDK95_34300</name>
</gene>